<dbReference type="HOGENOM" id="CLU_1026136_0_0_6"/>
<organism evidence="3 4">
    <name type="scientific">Oleispira antarctica RB-8</name>
    <dbReference type="NCBI Taxonomy" id="698738"/>
    <lineage>
        <taxon>Bacteria</taxon>
        <taxon>Pseudomonadati</taxon>
        <taxon>Pseudomonadota</taxon>
        <taxon>Gammaproteobacteria</taxon>
        <taxon>Oceanospirillales</taxon>
        <taxon>Oceanospirillaceae</taxon>
        <taxon>Oleispira</taxon>
    </lineage>
</organism>
<dbReference type="InterPro" id="IPR019734">
    <property type="entry name" value="TPR_rpt"/>
</dbReference>
<keyword evidence="2" id="KW-0732">Signal</keyword>
<dbReference type="EMBL" id="FO203512">
    <property type="protein sequence ID" value="CCK75343.1"/>
    <property type="molecule type" value="Genomic_DNA"/>
</dbReference>
<evidence type="ECO:0000256" key="1">
    <source>
        <dbReference type="PROSITE-ProRule" id="PRU00339"/>
    </source>
</evidence>
<evidence type="ECO:0000313" key="4">
    <source>
        <dbReference type="Proteomes" id="UP000032749"/>
    </source>
</evidence>
<feature type="repeat" description="TPR" evidence="1">
    <location>
        <begin position="220"/>
        <end position="253"/>
    </location>
</feature>
<feature type="signal peptide" evidence="2">
    <location>
        <begin position="1"/>
        <end position="19"/>
    </location>
</feature>
<sequence>MKYLLLSLSLLLCFQTAQALEAKQFHAYTEHIRNNQLNAVELYLEQNKATAKTDPDYTVIFLNYHFGKGRTVRTIVAQGEAQPGDLELTKQDDPTIKGFIREEVSLDKITILKALRTAQNNLKSFPNQLDIHFGIVTIAQNIGEHSVMADQLINMLKTSKEIDNKWQWGKVGSMEGDPEEFMIQGLLPRTAMLFRLESEEGDRLLINVSEALIQYYPNKVYGYANLGSLYGATKKYDEARKYYVKALEVDPGDEVVRANLKHLNEKKNSKN</sequence>
<dbReference type="KEGG" id="oai:OLEAN_C11670"/>
<dbReference type="InterPro" id="IPR011990">
    <property type="entry name" value="TPR-like_helical_dom_sf"/>
</dbReference>
<dbReference type="PROSITE" id="PS50005">
    <property type="entry name" value="TPR"/>
    <property type="match status" value="1"/>
</dbReference>
<evidence type="ECO:0000256" key="2">
    <source>
        <dbReference type="SAM" id="SignalP"/>
    </source>
</evidence>
<dbReference type="PROSITE" id="PS50293">
    <property type="entry name" value="TPR_REGION"/>
    <property type="match status" value="1"/>
</dbReference>
<dbReference type="Proteomes" id="UP000032749">
    <property type="component" value="Chromosome"/>
</dbReference>
<accession>R4YQ07</accession>
<reference evidence="3 4" key="1">
    <citation type="journal article" date="2013" name="Nat. Commun.">
        <title>Genome sequence and functional genomic analysis of the oil-degrading bacterium Oleispira antarctica.</title>
        <authorList>
            <person name="Kube M."/>
            <person name="Chernikova T.N."/>
            <person name="Al-Ramahi Y."/>
            <person name="Beloqui A."/>
            <person name="Lopez-Cortez N."/>
            <person name="Guazzaroni M.E."/>
            <person name="Heipieper H.J."/>
            <person name="Klages S."/>
            <person name="Kotsyurbenko O.R."/>
            <person name="Langer I."/>
            <person name="Nechitaylo T.Y."/>
            <person name="Lunsdorf H."/>
            <person name="Fernandez M."/>
            <person name="Juarez S."/>
            <person name="Ciordia S."/>
            <person name="Singer A."/>
            <person name="Kagan O."/>
            <person name="Egorova O."/>
            <person name="Petit P.A."/>
            <person name="Stogios P."/>
            <person name="Kim Y."/>
            <person name="Tchigvintsev A."/>
            <person name="Flick R."/>
            <person name="Denaro R."/>
            <person name="Genovese M."/>
            <person name="Albar J.P."/>
            <person name="Reva O.N."/>
            <person name="Martinez-Gomariz M."/>
            <person name="Tran H."/>
            <person name="Ferrer M."/>
            <person name="Savchenko A."/>
            <person name="Yakunin A.F."/>
            <person name="Yakimov M.M."/>
            <person name="Golyshina O.V."/>
            <person name="Reinhardt R."/>
            <person name="Golyshin P.N."/>
        </authorList>
    </citation>
    <scope>NUCLEOTIDE SEQUENCE [LARGE SCALE GENOMIC DNA]</scope>
</reference>
<name>R4YQ07_OLEAN</name>
<proteinExistence type="predicted"/>
<gene>
    <name evidence="3" type="ORF">OLEAN_C11670</name>
</gene>
<dbReference type="Pfam" id="PF00515">
    <property type="entry name" value="TPR_1"/>
    <property type="match status" value="1"/>
</dbReference>
<keyword evidence="1" id="KW-0802">TPR repeat</keyword>
<dbReference type="SMART" id="SM00028">
    <property type="entry name" value="TPR"/>
    <property type="match status" value="1"/>
</dbReference>
<dbReference type="STRING" id="698738.OLEAN_C11670"/>
<dbReference type="OrthoDB" id="9812424at2"/>
<keyword evidence="4" id="KW-1185">Reference proteome</keyword>
<evidence type="ECO:0000313" key="3">
    <source>
        <dbReference type="EMBL" id="CCK75343.1"/>
    </source>
</evidence>
<dbReference type="Gene3D" id="1.25.40.10">
    <property type="entry name" value="Tetratricopeptide repeat domain"/>
    <property type="match status" value="1"/>
</dbReference>
<dbReference type="SUPFAM" id="SSF48452">
    <property type="entry name" value="TPR-like"/>
    <property type="match status" value="1"/>
</dbReference>
<feature type="chain" id="PRO_5004374289" evidence="2">
    <location>
        <begin position="20"/>
        <end position="271"/>
    </location>
</feature>
<dbReference type="AlphaFoldDB" id="R4YQ07"/>
<protein>
    <submittedName>
        <fullName evidence="3">Uncharacterized protein</fullName>
    </submittedName>
</protein>